<evidence type="ECO:0000256" key="4">
    <source>
        <dbReference type="ARBA" id="ARBA00022989"/>
    </source>
</evidence>
<dbReference type="EMBL" id="OC322251">
    <property type="protein sequence ID" value="CAD7411485.1"/>
    <property type="molecule type" value="Genomic_DNA"/>
</dbReference>
<sequence length="112" mass="12719">MSEYKTVPLNYGLVLALRQHLSHINSRLRDGVTERSDVVECAGYHAGVVDAARLARNTSVMVHEMMRRTKDKSLQHELGLFSLQLLHSPVKFTACGFFNLDYSLLHSLFTEK</sequence>
<evidence type="ECO:0000256" key="2">
    <source>
        <dbReference type="ARBA" id="ARBA00022475"/>
    </source>
</evidence>
<evidence type="ECO:0000256" key="5">
    <source>
        <dbReference type="ARBA" id="ARBA00023136"/>
    </source>
</evidence>
<name>A0A7R9DB84_TIMCR</name>
<evidence type="ECO:0000256" key="1">
    <source>
        <dbReference type="ARBA" id="ARBA00004651"/>
    </source>
</evidence>
<gene>
    <name evidence="6" type="ORF">TCEB3V08_LOCUS10960</name>
</gene>
<dbReference type="InterPro" id="IPR013604">
    <property type="entry name" value="7TM_chemorcpt"/>
</dbReference>
<dbReference type="GO" id="GO:0005886">
    <property type="term" value="C:plasma membrane"/>
    <property type="evidence" value="ECO:0007669"/>
    <property type="project" value="UniProtKB-SubCell"/>
</dbReference>
<keyword evidence="2" id="KW-1003">Cell membrane</keyword>
<keyword evidence="4" id="KW-1133">Transmembrane helix</keyword>
<dbReference type="AlphaFoldDB" id="A0A7R9DB84"/>
<dbReference type="GO" id="GO:0050909">
    <property type="term" value="P:sensory perception of taste"/>
    <property type="evidence" value="ECO:0007669"/>
    <property type="project" value="InterPro"/>
</dbReference>
<evidence type="ECO:0000313" key="6">
    <source>
        <dbReference type="EMBL" id="CAD7411485.1"/>
    </source>
</evidence>
<proteinExistence type="predicted"/>
<reference evidence="6" key="1">
    <citation type="submission" date="2020-11" db="EMBL/GenBank/DDBJ databases">
        <authorList>
            <person name="Tran Van P."/>
        </authorList>
    </citation>
    <scope>NUCLEOTIDE SEQUENCE</scope>
</reference>
<evidence type="ECO:0000256" key="3">
    <source>
        <dbReference type="ARBA" id="ARBA00022692"/>
    </source>
</evidence>
<organism evidence="6">
    <name type="scientific">Timema cristinae</name>
    <name type="common">Walking stick</name>
    <dbReference type="NCBI Taxonomy" id="61476"/>
    <lineage>
        <taxon>Eukaryota</taxon>
        <taxon>Metazoa</taxon>
        <taxon>Ecdysozoa</taxon>
        <taxon>Arthropoda</taxon>
        <taxon>Hexapoda</taxon>
        <taxon>Insecta</taxon>
        <taxon>Pterygota</taxon>
        <taxon>Neoptera</taxon>
        <taxon>Polyneoptera</taxon>
        <taxon>Phasmatodea</taxon>
        <taxon>Timematodea</taxon>
        <taxon>Timematoidea</taxon>
        <taxon>Timematidae</taxon>
        <taxon>Timema</taxon>
    </lineage>
</organism>
<comment type="subcellular location">
    <subcellularLocation>
        <location evidence="1">Cell membrane</location>
        <topology evidence="1">Multi-pass membrane protein</topology>
    </subcellularLocation>
</comment>
<keyword evidence="3" id="KW-0812">Transmembrane</keyword>
<accession>A0A7R9DB84</accession>
<dbReference type="Pfam" id="PF08395">
    <property type="entry name" value="7tm_7"/>
    <property type="match status" value="1"/>
</dbReference>
<keyword evidence="5" id="KW-0472">Membrane</keyword>
<protein>
    <submittedName>
        <fullName evidence="6">Uncharacterized protein</fullName>
    </submittedName>
</protein>